<dbReference type="HOGENOM" id="CLU_066743_4_0_0"/>
<dbReference type="KEGG" id="aae:aq_286"/>
<keyword evidence="1" id="KW-0812">Transmembrane</keyword>
<evidence type="ECO:0008006" key="4">
    <source>
        <dbReference type="Google" id="ProtNLM"/>
    </source>
</evidence>
<dbReference type="Pfam" id="PF03350">
    <property type="entry name" value="UPF0114"/>
    <property type="match status" value="1"/>
</dbReference>
<dbReference type="STRING" id="224324.aq_286"/>
<dbReference type="EMBL" id="AE000657">
    <property type="protein sequence ID" value="AAC06600.1"/>
    <property type="molecule type" value="Genomic_DNA"/>
</dbReference>
<keyword evidence="1" id="KW-1133">Transmembrane helix</keyword>
<protein>
    <recommendedName>
        <fullName evidence="4">YqhA family protein</fullName>
    </recommendedName>
</protein>
<dbReference type="PANTHER" id="PTHR31721">
    <property type="entry name" value="OS06G0710300 PROTEIN"/>
    <property type="match status" value="1"/>
</dbReference>
<dbReference type="InterPro" id="IPR005134">
    <property type="entry name" value="UPF0114"/>
</dbReference>
<name>O66639_AQUAE</name>
<dbReference type="RefSeq" id="WP_010880137.1">
    <property type="nucleotide sequence ID" value="NC_000918.1"/>
</dbReference>
<dbReference type="InParanoid" id="O66639"/>
<dbReference type="PANTHER" id="PTHR31721:SF4">
    <property type="entry name" value="OS06G0710300 PROTEIN"/>
    <property type="match status" value="1"/>
</dbReference>
<dbReference type="Proteomes" id="UP000000798">
    <property type="component" value="Chromosome"/>
</dbReference>
<feature type="transmembrane region" description="Helical" evidence="1">
    <location>
        <begin position="118"/>
        <end position="139"/>
    </location>
</feature>
<keyword evidence="3" id="KW-1185">Reference proteome</keyword>
<accession>O66639</accession>
<dbReference type="AlphaFoldDB" id="O66639"/>
<feature type="transmembrane region" description="Helical" evidence="1">
    <location>
        <begin position="145"/>
        <end position="163"/>
    </location>
</feature>
<evidence type="ECO:0000313" key="2">
    <source>
        <dbReference type="EMBL" id="AAC06600.1"/>
    </source>
</evidence>
<proteinExistence type="predicted"/>
<dbReference type="OrthoDB" id="553933at2"/>
<evidence type="ECO:0000256" key="1">
    <source>
        <dbReference type="SAM" id="Phobius"/>
    </source>
</evidence>
<evidence type="ECO:0000313" key="3">
    <source>
        <dbReference type="Proteomes" id="UP000000798"/>
    </source>
</evidence>
<reference evidence="2 3" key="1">
    <citation type="journal article" date="1998" name="Nature">
        <title>The complete genome of the hyperthermophilic bacterium Aquifex aeolicus.</title>
        <authorList>
            <person name="Deckert G."/>
            <person name="Warren P.V."/>
            <person name="Gaasterland T."/>
            <person name="Young W.G."/>
            <person name="Lenox A.L."/>
            <person name="Graham D.E."/>
            <person name="Overbeek R."/>
            <person name="Snead M.A."/>
            <person name="Keller M."/>
            <person name="Aujay M."/>
            <person name="Huber R."/>
            <person name="Feldman R.A."/>
            <person name="Short J.M."/>
            <person name="Olson G.J."/>
            <person name="Swanson R.V."/>
        </authorList>
    </citation>
    <scope>NUCLEOTIDE SEQUENCE [LARGE SCALE GENOMIC DNA]</scope>
    <source>
        <strain evidence="2 3">VF5</strain>
    </source>
</reference>
<keyword evidence="1" id="KW-0472">Membrane</keyword>
<sequence>MRLLEIIFENFLWKSRLLVLIAVVMSLFASLLLFLAGVYEIIYPVIKLVDTGDYEIFQRKILASVISSLDLFLIATFLIIFSLGLYELFISKIDPAERDQRSSRILIVRNLEDLKMKLGKIVIMVLSVYFFKQALFFNFTQSIDFLFFGLGLVSIALALYLSHREHLEEKEHKHH</sequence>
<dbReference type="PIR" id="C70326">
    <property type="entry name" value="C70326"/>
</dbReference>
<gene>
    <name evidence="2" type="ordered locus">aq_286</name>
</gene>
<feature type="transmembrane region" description="Helical" evidence="1">
    <location>
        <begin position="62"/>
        <end position="86"/>
    </location>
</feature>
<dbReference type="EnsemblBacteria" id="AAC06600">
    <property type="protein sequence ID" value="AAC06600"/>
    <property type="gene ID" value="aq_286"/>
</dbReference>
<feature type="transmembrane region" description="Helical" evidence="1">
    <location>
        <begin position="17"/>
        <end position="42"/>
    </location>
</feature>
<organism evidence="2 3">
    <name type="scientific">Aquifex aeolicus (strain VF5)</name>
    <dbReference type="NCBI Taxonomy" id="224324"/>
    <lineage>
        <taxon>Bacteria</taxon>
        <taxon>Pseudomonadati</taxon>
        <taxon>Aquificota</taxon>
        <taxon>Aquificia</taxon>
        <taxon>Aquificales</taxon>
        <taxon>Aquificaceae</taxon>
        <taxon>Aquifex</taxon>
    </lineage>
</organism>
<dbReference type="eggNOG" id="COG2862">
    <property type="taxonomic scope" value="Bacteria"/>
</dbReference>
<dbReference type="PIRSF" id="PIRSF026509">
    <property type="entry name" value="UCP026509"/>
    <property type="match status" value="1"/>
</dbReference>